<name>A0A4U5TPQ9_9FLAO</name>
<dbReference type="PANTHER" id="PTHR43433:SF4">
    <property type="entry name" value="NON-HEME CHLOROPEROXIDASE-RELATED"/>
    <property type="match status" value="1"/>
</dbReference>
<protein>
    <submittedName>
        <fullName evidence="3">Alpha/beta hydrolase</fullName>
    </submittedName>
</protein>
<feature type="domain" description="AB hydrolase-1" evidence="2">
    <location>
        <begin position="27"/>
        <end position="264"/>
    </location>
</feature>
<dbReference type="PANTHER" id="PTHR43433">
    <property type="entry name" value="HYDROLASE, ALPHA/BETA FOLD FAMILY PROTEIN"/>
    <property type="match status" value="1"/>
</dbReference>
<accession>A0A4U5TPQ9</accession>
<dbReference type="Proteomes" id="UP000306552">
    <property type="component" value="Unassembled WGS sequence"/>
</dbReference>
<dbReference type="Pfam" id="PF00561">
    <property type="entry name" value="Abhydrolase_1"/>
    <property type="match status" value="1"/>
</dbReference>
<keyword evidence="3" id="KW-0378">Hydrolase</keyword>
<evidence type="ECO:0000256" key="1">
    <source>
        <dbReference type="ARBA" id="ARBA00038128"/>
    </source>
</evidence>
<sequence length="277" mass="30564">MGFIKTNSKENSNSIELYYEDYGSGQPVILIHGWPLSHRMWDTQINALVNAGFRVIAYDRRGFGQSSKPFTGYDYNTMASDLKDIIDQLELKNIILAGFSMGGGEVARYIGKYGADNVSKAILISAVTPFLLETDNNKNAVDASVFDGMKGGISKDRADFFKSFGKNFVNFEKLNDKVGLAQVELNWSIAMQASLKGTLDCVDAFGKTDFREDLKSFDIPSLVIHGDDDAIVPFEVSGKKACDIIENCQLELIEGGPHGLSFTHSDELNKAILNFIK</sequence>
<reference evidence="3 4" key="1">
    <citation type="submission" date="2019-04" db="EMBL/GenBank/DDBJ databases">
        <title>Psychroflexus halotolerans sp. nov., isolated from a marine solar saltern.</title>
        <authorList>
            <person name="Feng X."/>
        </authorList>
    </citation>
    <scope>NUCLEOTIDE SEQUENCE [LARGE SCALE GENOMIC DNA]</scope>
    <source>
        <strain evidence="3 4">WDS2C27</strain>
    </source>
</reference>
<dbReference type="RefSeq" id="WP_138931987.1">
    <property type="nucleotide sequence ID" value="NZ_SWMU01000003.1"/>
</dbReference>
<comment type="caution">
    <text evidence="3">The sequence shown here is derived from an EMBL/GenBank/DDBJ whole genome shotgun (WGS) entry which is preliminary data.</text>
</comment>
<evidence type="ECO:0000313" key="4">
    <source>
        <dbReference type="Proteomes" id="UP000306552"/>
    </source>
</evidence>
<dbReference type="InterPro" id="IPR000073">
    <property type="entry name" value="AB_hydrolase_1"/>
</dbReference>
<dbReference type="Gene3D" id="3.40.50.1820">
    <property type="entry name" value="alpha/beta hydrolase"/>
    <property type="match status" value="1"/>
</dbReference>
<keyword evidence="4" id="KW-1185">Reference proteome</keyword>
<dbReference type="GO" id="GO:0016787">
    <property type="term" value="F:hydrolase activity"/>
    <property type="evidence" value="ECO:0007669"/>
    <property type="project" value="UniProtKB-KW"/>
</dbReference>
<dbReference type="PRINTS" id="PR00111">
    <property type="entry name" value="ABHYDROLASE"/>
</dbReference>
<dbReference type="FunFam" id="3.40.50.1820:FF:000205">
    <property type="entry name" value="Non-haem bromoperoxidase BPO-A2"/>
    <property type="match status" value="1"/>
</dbReference>
<proteinExistence type="inferred from homology"/>
<dbReference type="InterPro" id="IPR000639">
    <property type="entry name" value="Epox_hydrolase-like"/>
</dbReference>
<organism evidence="3 4">
    <name type="scientific">Mesohalobacter halotolerans</name>
    <dbReference type="NCBI Taxonomy" id="1883405"/>
    <lineage>
        <taxon>Bacteria</taxon>
        <taxon>Pseudomonadati</taxon>
        <taxon>Bacteroidota</taxon>
        <taxon>Flavobacteriia</taxon>
        <taxon>Flavobacteriales</taxon>
        <taxon>Flavobacteriaceae</taxon>
        <taxon>Mesohalobacter</taxon>
    </lineage>
</organism>
<evidence type="ECO:0000259" key="2">
    <source>
        <dbReference type="Pfam" id="PF00561"/>
    </source>
</evidence>
<dbReference type="SUPFAM" id="SSF53474">
    <property type="entry name" value="alpha/beta-Hydrolases"/>
    <property type="match status" value="1"/>
</dbReference>
<comment type="similarity">
    <text evidence="1">Belongs to the AB hydrolase superfamily. Bacterial non-heme haloperoxidase / perhydrolase family.</text>
</comment>
<dbReference type="InterPro" id="IPR050471">
    <property type="entry name" value="AB_hydrolase"/>
</dbReference>
<dbReference type="EMBL" id="SWMU01000003">
    <property type="protein sequence ID" value="TKS55872.1"/>
    <property type="molecule type" value="Genomic_DNA"/>
</dbReference>
<dbReference type="AlphaFoldDB" id="A0A4U5TPQ9"/>
<dbReference type="OrthoDB" id="9780932at2"/>
<evidence type="ECO:0000313" key="3">
    <source>
        <dbReference type="EMBL" id="TKS55872.1"/>
    </source>
</evidence>
<dbReference type="PRINTS" id="PR00412">
    <property type="entry name" value="EPOXHYDRLASE"/>
</dbReference>
<gene>
    <name evidence="3" type="ORF">FCN74_07515</name>
</gene>
<dbReference type="InterPro" id="IPR029058">
    <property type="entry name" value="AB_hydrolase_fold"/>
</dbReference>